<evidence type="ECO:0000256" key="6">
    <source>
        <dbReference type="ARBA" id="ARBA00022519"/>
    </source>
</evidence>
<evidence type="ECO:0000256" key="7">
    <source>
        <dbReference type="ARBA" id="ARBA00022692"/>
    </source>
</evidence>
<protein>
    <recommendedName>
        <fullName evidence="3">Type II secretion system protein N</fullName>
    </recommendedName>
    <alternativeName>
        <fullName evidence="10">General secretion pathway protein N</fullName>
    </alternativeName>
</protein>
<dbReference type="RefSeq" id="WP_092837155.1">
    <property type="nucleotide sequence ID" value="NZ_FPCF01000001.1"/>
</dbReference>
<keyword evidence="7" id="KW-0812">Transmembrane</keyword>
<organism evidence="11 12">
    <name type="scientific">Pseudidiomarina donghaiensis</name>
    <dbReference type="NCBI Taxonomy" id="519452"/>
    <lineage>
        <taxon>Bacteria</taxon>
        <taxon>Pseudomonadati</taxon>
        <taxon>Pseudomonadota</taxon>
        <taxon>Gammaproteobacteria</taxon>
        <taxon>Alteromonadales</taxon>
        <taxon>Idiomarinaceae</taxon>
        <taxon>Pseudidiomarina</taxon>
    </lineage>
</organism>
<keyword evidence="5" id="KW-1003">Cell membrane</keyword>
<keyword evidence="8" id="KW-0653">Protein transport</keyword>
<accession>A0A432XKS0</accession>
<evidence type="ECO:0000256" key="2">
    <source>
        <dbReference type="ARBA" id="ARBA00007208"/>
    </source>
</evidence>
<evidence type="ECO:0000256" key="1">
    <source>
        <dbReference type="ARBA" id="ARBA00004533"/>
    </source>
</evidence>
<comment type="similarity">
    <text evidence="2">Belongs to the GSP N family.</text>
</comment>
<dbReference type="GO" id="GO:0005886">
    <property type="term" value="C:plasma membrane"/>
    <property type="evidence" value="ECO:0007669"/>
    <property type="project" value="UniProtKB-SubCell"/>
</dbReference>
<keyword evidence="6" id="KW-0997">Cell inner membrane</keyword>
<evidence type="ECO:0000256" key="10">
    <source>
        <dbReference type="ARBA" id="ARBA00030772"/>
    </source>
</evidence>
<dbReference type="EMBL" id="PIPU01000001">
    <property type="protein sequence ID" value="RUO49293.1"/>
    <property type="molecule type" value="Genomic_DNA"/>
</dbReference>
<gene>
    <name evidence="11" type="ORF">CWE24_01960</name>
</gene>
<comment type="caution">
    <text evidence="11">The sequence shown here is derived from an EMBL/GenBank/DDBJ whole genome shotgun (WGS) entry which is preliminary data.</text>
</comment>
<evidence type="ECO:0000256" key="5">
    <source>
        <dbReference type="ARBA" id="ARBA00022475"/>
    </source>
</evidence>
<evidence type="ECO:0000313" key="12">
    <source>
        <dbReference type="Proteomes" id="UP000286985"/>
    </source>
</evidence>
<sequence>MMSWRWLLWLIPLYLVALVVMAPARLVFWFVGEGGGPGSAPLSLSGVSGTIWQGEASIQAALPTGGTLSLNNVTWQLSPWQLFTGEANVALKIPSSNFIYGEATLTASSSQASLQANLKGAMQPAIQQLNLPVPLTMAGDFELNIANYQLSDFQSGKFCDTLNGTFATSRTEMRLNHQWHPLGDYQTKLSCTAQNGINAIIDDNNLVGLRLNAQVNGRITAPQVSVSGSIKPTLQTPKPVTDVLVFLGKPDAQGRYNFKW</sequence>
<evidence type="ECO:0000256" key="8">
    <source>
        <dbReference type="ARBA" id="ARBA00022927"/>
    </source>
</evidence>
<keyword evidence="4" id="KW-0813">Transport</keyword>
<evidence type="ECO:0000256" key="9">
    <source>
        <dbReference type="ARBA" id="ARBA00023136"/>
    </source>
</evidence>
<dbReference type="Proteomes" id="UP000286985">
    <property type="component" value="Unassembled WGS sequence"/>
</dbReference>
<dbReference type="STRING" id="519452.SAMN04488139_0527"/>
<name>A0A432XKS0_9GAMM</name>
<dbReference type="AlphaFoldDB" id="A0A432XKS0"/>
<dbReference type="InterPro" id="IPR022792">
    <property type="entry name" value="T2SS_protein-GspN"/>
</dbReference>
<evidence type="ECO:0000256" key="4">
    <source>
        <dbReference type="ARBA" id="ARBA00022448"/>
    </source>
</evidence>
<keyword evidence="9" id="KW-0472">Membrane</keyword>
<proteinExistence type="inferred from homology"/>
<dbReference type="GO" id="GO:0015627">
    <property type="term" value="C:type II protein secretion system complex"/>
    <property type="evidence" value="ECO:0007669"/>
    <property type="project" value="InterPro"/>
</dbReference>
<comment type="subcellular location">
    <subcellularLocation>
        <location evidence="1">Cell inner membrane</location>
    </subcellularLocation>
</comment>
<dbReference type="OrthoDB" id="6118198at2"/>
<reference evidence="12" key="1">
    <citation type="journal article" date="2018" name="Front. Microbiol.">
        <title>Genome-Based Analysis Reveals the Taxonomy and Diversity of the Family Idiomarinaceae.</title>
        <authorList>
            <person name="Liu Y."/>
            <person name="Lai Q."/>
            <person name="Shao Z."/>
        </authorList>
    </citation>
    <scope>NUCLEOTIDE SEQUENCE [LARGE SCALE GENOMIC DNA]</scope>
    <source>
        <strain evidence="12">908033</strain>
    </source>
</reference>
<keyword evidence="12" id="KW-1185">Reference proteome</keyword>
<evidence type="ECO:0000256" key="3">
    <source>
        <dbReference type="ARBA" id="ARBA00021563"/>
    </source>
</evidence>
<dbReference type="GO" id="GO:0015628">
    <property type="term" value="P:protein secretion by the type II secretion system"/>
    <property type="evidence" value="ECO:0007669"/>
    <property type="project" value="InterPro"/>
</dbReference>
<evidence type="ECO:0000313" key="11">
    <source>
        <dbReference type="EMBL" id="RUO49293.1"/>
    </source>
</evidence>
<dbReference type="Pfam" id="PF01203">
    <property type="entry name" value="T2SSN"/>
    <property type="match status" value="1"/>
</dbReference>